<gene>
    <name evidence="1" type="ORF">AMORRO_LOCUS12999</name>
</gene>
<protein>
    <submittedName>
        <fullName evidence="1">252_t:CDS:1</fullName>
    </submittedName>
</protein>
<dbReference type="Proteomes" id="UP000789342">
    <property type="component" value="Unassembled WGS sequence"/>
</dbReference>
<name>A0A9N9N9W3_9GLOM</name>
<dbReference type="AlphaFoldDB" id="A0A9N9N9W3"/>
<dbReference type="EMBL" id="CAJVPV010020795">
    <property type="protein sequence ID" value="CAG8715861.1"/>
    <property type="molecule type" value="Genomic_DNA"/>
</dbReference>
<sequence>VHTHLEFTHEIKVSGEFLRFAYLRPNLDCELNPSFNADRMARADVNKKRRSCMSHAQVLKRLKGEEENLMVTGYEFLMPLDPRSSSFCATQDFIIPLISV</sequence>
<proteinExistence type="predicted"/>
<feature type="non-terminal residue" evidence="1">
    <location>
        <position position="100"/>
    </location>
</feature>
<comment type="caution">
    <text evidence="1">The sequence shown here is derived from an EMBL/GenBank/DDBJ whole genome shotgun (WGS) entry which is preliminary data.</text>
</comment>
<organism evidence="1 2">
    <name type="scientific">Acaulospora morrowiae</name>
    <dbReference type="NCBI Taxonomy" id="94023"/>
    <lineage>
        <taxon>Eukaryota</taxon>
        <taxon>Fungi</taxon>
        <taxon>Fungi incertae sedis</taxon>
        <taxon>Mucoromycota</taxon>
        <taxon>Glomeromycotina</taxon>
        <taxon>Glomeromycetes</taxon>
        <taxon>Diversisporales</taxon>
        <taxon>Acaulosporaceae</taxon>
        <taxon>Acaulospora</taxon>
    </lineage>
</organism>
<keyword evidence="2" id="KW-1185">Reference proteome</keyword>
<evidence type="ECO:0000313" key="2">
    <source>
        <dbReference type="Proteomes" id="UP000789342"/>
    </source>
</evidence>
<accession>A0A9N9N9W3</accession>
<evidence type="ECO:0000313" key="1">
    <source>
        <dbReference type="EMBL" id="CAG8715861.1"/>
    </source>
</evidence>
<reference evidence="1" key="1">
    <citation type="submission" date="2021-06" db="EMBL/GenBank/DDBJ databases">
        <authorList>
            <person name="Kallberg Y."/>
            <person name="Tangrot J."/>
            <person name="Rosling A."/>
        </authorList>
    </citation>
    <scope>NUCLEOTIDE SEQUENCE</scope>
    <source>
        <strain evidence="1">CL551</strain>
    </source>
</reference>